<dbReference type="Proteomes" id="UP001055115">
    <property type="component" value="Unassembled WGS sequence"/>
</dbReference>
<accession>A0AA37L503</accession>
<gene>
    <name evidence="1" type="ORF">ColSpa_02032</name>
</gene>
<dbReference type="EMBL" id="BQXU01000004">
    <property type="protein sequence ID" value="GKT41851.1"/>
    <property type="molecule type" value="Genomic_DNA"/>
</dbReference>
<dbReference type="AlphaFoldDB" id="A0AA37L503"/>
<dbReference type="RefSeq" id="XP_049124201.1">
    <property type="nucleotide sequence ID" value="XM_049268244.1"/>
</dbReference>
<comment type="caution">
    <text evidence="1">The sequence shown here is derived from an EMBL/GenBank/DDBJ whole genome shotgun (WGS) entry which is preliminary data.</text>
</comment>
<keyword evidence="2" id="KW-1185">Reference proteome</keyword>
<proteinExistence type="predicted"/>
<name>A0AA37L503_9PEZI</name>
<sequence length="62" mass="6802">MHWILEEEKLTVVGVRHSFANAMAFASGVYAVSWNEHAGQAQFYATHPSAEGVALATRRKGN</sequence>
<reference evidence="1 2" key="1">
    <citation type="submission" date="2022-03" db="EMBL/GenBank/DDBJ databases">
        <title>Genome data of Colletotrichum spp.</title>
        <authorList>
            <person name="Utami Y.D."/>
            <person name="Hiruma K."/>
        </authorList>
    </citation>
    <scope>NUCLEOTIDE SEQUENCE [LARGE SCALE GENOMIC DNA]</scope>
    <source>
        <strain evidence="1 2">MAFF 239500</strain>
    </source>
</reference>
<organism evidence="1 2">
    <name type="scientific">Colletotrichum spaethianum</name>
    <dbReference type="NCBI Taxonomy" id="700344"/>
    <lineage>
        <taxon>Eukaryota</taxon>
        <taxon>Fungi</taxon>
        <taxon>Dikarya</taxon>
        <taxon>Ascomycota</taxon>
        <taxon>Pezizomycotina</taxon>
        <taxon>Sordariomycetes</taxon>
        <taxon>Hypocreomycetidae</taxon>
        <taxon>Glomerellales</taxon>
        <taxon>Glomerellaceae</taxon>
        <taxon>Colletotrichum</taxon>
        <taxon>Colletotrichum spaethianum species complex</taxon>
    </lineage>
</organism>
<evidence type="ECO:0000313" key="2">
    <source>
        <dbReference type="Proteomes" id="UP001055115"/>
    </source>
</evidence>
<protein>
    <submittedName>
        <fullName evidence="1">Uncharacterized protein</fullName>
    </submittedName>
</protein>
<dbReference type="GeneID" id="73322834"/>
<evidence type="ECO:0000313" key="1">
    <source>
        <dbReference type="EMBL" id="GKT41851.1"/>
    </source>
</evidence>